<organism evidence="3 4">
    <name type="scientific">Duganella callida</name>
    <dbReference type="NCBI Taxonomy" id="2561932"/>
    <lineage>
        <taxon>Bacteria</taxon>
        <taxon>Pseudomonadati</taxon>
        <taxon>Pseudomonadota</taxon>
        <taxon>Betaproteobacteria</taxon>
        <taxon>Burkholderiales</taxon>
        <taxon>Oxalobacteraceae</taxon>
        <taxon>Telluria group</taxon>
        <taxon>Duganella</taxon>
    </lineage>
</organism>
<dbReference type="RefSeq" id="WP_135203328.1">
    <property type="nucleotide sequence ID" value="NZ_SPVG01000200.1"/>
</dbReference>
<keyword evidence="4" id="KW-1185">Reference proteome</keyword>
<feature type="chain" id="PRO_5021457868" evidence="1">
    <location>
        <begin position="21"/>
        <end position="243"/>
    </location>
</feature>
<dbReference type="InterPro" id="IPR001638">
    <property type="entry name" value="Solute-binding_3/MltF_N"/>
</dbReference>
<accession>A0A4Y9SBL5</accession>
<dbReference type="Gene3D" id="3.40.190.10">
    <property type="entry name" value="Periplasmic binding protein-like II"/>
    <property type="match status" value="2"/>
</dbReference>
<evidence type="ECO:0000313" key="3">
    <source>
        <dbReference type="EMBL" id="TFW17649.1"/>
    </source>
</evidence>
<dbReference type="PANTHER" id="PTHR38834">
    <property type="entry name" value="PERIPLASMIC SUBSTRATE BINDING PROTEIN FAMILY 3"/>
    <property type="match status" value="1"/>
</dbReference>
<dbReference type="PANTHER" id="PTHR38834:SF3">
    <property type="entry name" value="SOLUTE-BINDING PROTEIN FAMILY 3_N-TERMINAL DOMAIN-CONTAINING PROTEIN"/>
    <property type="match status" value="1"/>
</dbReference>
<evidence type="ECO:0000259" key="2">
    <source>
        <dbReference type="Pfam" id="PF00497"/>
    </source>
</evidence>
<reference evidence="3 4" key="1">
    <citation type="submission" date="2019-03" db="EMBL/GenBank/DDBJ databases">
        <title>Draft Genome Sequence of Duganella callidus sp. nov., a Novel Duganella Species Isolated from Cultivated Soil.</title>
        <authorList>
            <person name="Raths R."/>
            <person name="Peta V."/>
            <person name="Bucking H."/>
        </authorList>
    </citation>
    <scope>NUCLEOTIDE SEQUENCE [LARGE SCALE GENOMIC DNA]</scope>
    <source>
        <strain evidence="3 4">DN04</strain>
    </source>
</reference>
<evidence type="ECO:0000256" key="1">
    <source>
        <dbReference type="SAM" id="SignalP"/>
    </source>
</evidence>
<proteinExistence type="predicted"/>
<comment type="caution">
    <text evidence="3">The sequence shown here is derived from an EMBL/GenBank/DDBJ whole genome shotgun (WGS) entry which is preliminary data.</text>
</comment>
<sequence>MDKHLVFSALLTVLPLASVAAETAPPVRLVVGEMPPYSVSGNAAAPGLLVEITQELGHRVGVPLTVDFYPWPRALAMVSLSKRTLTLPLSRTPERENNYRWLLKIYKQKLIFVGLRANRQLSDPALLKQARLVVLRGTPFKRDLTAAGYTNVAECATNKECVRMVRRGIADATYGVEDVYRSAADNKQGEFRFSPTFRHDEVWLAGSLDFSDDDARKWKTALDAMRADGNLARIFHKYGISGN</sequence>
<dbReference type="AlphaFoldDB" id="A0A4Y9SBL5"/>
<dbReference type="OrthoDB" id="8594082at2"/>
<protein>
    <submittedName>
        <fullName evidence="3">Transporter substrate-binding domain-containing protein</fullName>
    </submittedName>
</protein>
<evidence type="ECO:0000313" key="4">
    <source>
        <dbReference type="Proteomes" id="UP000297729"/>
    </source>
</evidence>
<gene>
    <name evidence="3" type="ORF">E4L98_20125</name>
</gene>
<dbReference type="Proteomes" id="UP000297729">
    <property type="component" value="Unassembled WGS sequence"/>
</dbReference>
<dbReference type="EMBL" id="SPVG01000200">
    <property type="protein sequence ID" value="TFW17649.1"/>
    <property type="molecule type" value="Genomic_DNA"/>
</dbReference>
<dbReference type="Pfam" id="PF00497">
    <property type="entry name" value="SBP_bac_3"/>
    <property type="match status" value="1"/>
</dbReference>
<name>A0A4Y9SBL5_9BURK</name>
<feature type="domain" description="Solute-binding protein family 3/N-terminal" evidence="2">
    <location>
        <begin position="32"/>
        <end position="239"/>
    </location>
</feature>
<dbReference type="SUPFAM" id="SSF53850">
    <property type="entry name" value="Periplasmic binding protein-like II"/>
    <property type="match status" value="1"/>
</dbReference>
<keyword evidence="1" id="KW-0732">Signal</keyword>
<feature type="signal peptide" evidence="1">
    <location>
        <begin position="1"/>
        <end position="20"/>
    </location>
</feature>